<gene>
    <name evidence="4" type="ORF">AMD00_16810</name>
</gene>
<accession>A0A0M0LH06</accession>
<feature type="DNA-binding region" description="H-T-H motif" evidence="2">
    <location>
        <begin position="29"/>
        <end position="48"/>
    </location>
</feature>
<keyword evidence="5" id="KW-1185">Reference proteome</keyword>
<dbReference type="Proteomes" id="UP000036867">
    <property type="component" value="Unassembled WGS sequence"/>
</dbReference>
<reference evidence="5" key="1">
    <citation type="submission" date="2015-08" db="EMBL/GenBank/DDBJ databases">
        <title>Fjat-10028 dsm 16317.</title>
        <authorList>
            <person name="Liu B."/>
            <person name="Wang J."/>
            <person name="Zhu Y."/>
            <person name="Liu G."/>
            <person name="Chen Q."/>
            <person name="Chen Z."/>
            <person name="Lan J."/>
            <person name="Che J."/>
            <person name="Ge C."/>
            <person name="Shi H."/>
            <person name="Pan Z."/>
            <person name="Liu X."/>
        </authorList>
    </citation>
    <scope>NUCLEOTIDE SEQUENCE [LARGE SCALE GENOMIC DNA]</scope>
    <source>
        <strain evidence="5">DSM 16317</strain>
    </source>
</reference>
<dbReference type="GO" id="GO:0003677">
    <property type="term" value="F:DNA binding"/>
    <property type="evidence" value="ECO:0007669"/>
    <property type="project" value="UniProtKB-UniRule"/>
</dbReference>
<keyword evidence="1 2" id="KW-0238">DNA-binding</keyword>
<dbReference type="PROSITE" id="PS50977">
    <property type="entry name" value="HTH_TETR_2"/>
    <property type="match status" value="1"/>
</dbReference>
<evidence type="ECO:0000256" key="2">
    <source>
        <dbReference type="PROSITE-ProRule" id="PRU00335"/>
    </source>
</evidence>
<evidence type="ECO:0000256" key="1">
    <source>
        <dbReference type="ARBA" id="ARBA00023125"/>
    </source>
</evidence>
<feature type="domain" description="HTH tetR-type" evidence="3">
    <location>
        <begin position="6"/>
        <end position="66"/>
    </location>
</feature>
<dbReference type="STRING" id="263475.AMD00_16810"/>
<organism evidence="4 5">
    <name type="scientific">Viridibacillus arvi</name>
    <dbReference type="NCBI Taxonomy" id="263475"/>
    <lineage>
        <taxon>Bacteria</taxon>
        <taxon>Bacillati</taxon>
        <taxon>Bacillota</taxon>
        <taxon>Bacilli</taxon>
        <taxon>Bacillales</taxon>
        <taxon>Caryophanaceae</taxon>
        <taxon>Viridibacillus</taxon>
    </lineage>
</organism>
<dbReference type="EMBL" id="LILB01000005">
    <property type="protein sequence ID" value="KOO49963.1"/>
    <property type="molecule type" value="Genomic_DNA"/>
</dbReference>
<dbReference type="Gene3D" id="1.10.357.10">
    <property type="entry name" value="Tetracycline Repressor, domain 2"/>
    <property type="match status" value="1"/>
</dbReference>
<evidence type="ECO:0000259" key="3">
    <source>
        <dbReference type="PROSITE" id="PS50977"/>
    </source>
</evidence>
<protein>
    <recommendedName>
        <fullName evidence="3">HTH tetR-type domain-containing protein</fullName>
    </recommendedName>
</protein>
<dbReference type="SUPFAM" id="SSF46689">
    <property type="entry name" value="Homeodomain-like"/>
    <property type="match status" value="1"/>
</dbReference>
<evidence type="ECO:0000313" key="4">
    <source>
        <dbReference type="EMBL" id="KOO49963.1"/>
    </source>
</evidence>
<dbReference type="OrthoDB" id="153047at2"/>
<comment type="caution">
    <text evidence="4">The sequence shown here is derived from an EMBL/GenBank/DDBJ whole genome shotgun (WGS) entry which is preliminary data.</text>
</comment>
<dbReference type="RefSeq" id="WP_053418143.1">
    <property type="nucleotide sequence ID" value="NZ_LILB01000005.1"/>
</dbReference>
<dbReference type="InterPro" id="IPR001647">
    <property type="entry name" value="HTH_TetR"/>
</dbReference>
<dbReference type="GeneID" id="301137754"/>
<dbReference type="Pfam" id="PF00440">
    <property type="entry name" value="TetR_N"/>
    <property type="match status" value="1"/>
</dbReference>
<name>A0A0M0LH06_9BACL</name>
<sequence>MARERKFTHDELFTTTHLLLLRYGYEGFTFSLLAETLQVSRAAIYKQYMNKEELISNYMVSALQKVHVELKSIDQQIPLLGQLDELLTKVYKYKSLQQFFGIGNQIQDNGSELVILKKKILMQLQLEMRDIIQELIEQGKNENILNKEIPSDLILGFMLQSIATPNREGFAQEEWIRSIKELIFYGITKVK</sequence>
<proteinExistence type="predicted"/>
<dbReference type="InterPro" id="IPR009057">
    <property type="entry name" value="Homeodomain-like_sf"/>
</dbReference>
<evidence type="ECO:0000313" key="5">
    <source>
        <dbReference type="Proteomes" id="UP000036867"/>
    </source>
</evidence>
<dbReference type="AlphaFoldDB" id="A0A0M0LH06"/>